<accession>A0A2V3DW64</accession>
<dbReference type="Proteomes" id="UP000246303">
    <property type="component" value="Unassembled WGS sequence"/>
</dbReference>
<sequence length="309" mass="34014">MNNFADDLWGFPSSASPWWETVDIAVRAKRPGRVPPDGETQVGGVHLPAGSSIRPEQYEYTRCDGSKGVSALLPHIGWYSDTDWDSTLVSWVGLARAFSQTGLWPVVGGPGNRCAEPRIIKRSWPRSRTHKDEAANVLQDCWDGRAVVARETGEPLPENRPPFPGVPVGKILTNNVEKVPLAGWSNWNPGCASPQAGLLLVPAMRPADVPQLVGWAGPGNYSLGGHEISAVLRSWEERFGAVLYQLGPTTLALRVARPPTTLADATVLMEEHYLLCVDNFGSQSWEPPTSRDDYAKRLINAPVWDFWWD</sequence>
<evidence type="ECO:0000313" key="1">
    <source>
        <dbReference type="EMBL" id="PXA69529.1"/>
    </source>
</evidence>
<organism evidence="1 2">
    <name type="scientific">Arthrobacter psychrochitiniphilus</name>
    <dbReference type="NCBI Taxonomy" id="291045"/>
    <lineage>
        <taxon>Bacteria</taxon>
        <taxon>Bacillati</taxon>
        <taxon>Actinomycetota</taxon>
        <taxon>Actinomycetes</taxon>
        <taxon>Micrococcales</taxon>
        <taxon>Micrococcaceae</taxon>
        <taxon>Arthrobacter</taxon>
    </lineage>
</organism>
<name>A0A2V3DW64_9MICC</name>
<dbReference type="RefSeq" id="WP_110104814.1">
    <property type="nucleotide sequence ID" value="NZ_JACBZZ010000001.1"/>
</dbReference>
<evidence type="ECO:0000313" key="2">
    <source>
        <dbReference type="Proteomes" id="UP000246303"/>
    </source>
</evidence>
<gene>
    <name evidence="1" type="ORF">CVS29_03030</name>
</gene>
<keyword evidence="2" id="KW-1185">Reference proteome</keyword>
<dbReference type="OrthoDB" id="7839592at2"/>
<proteinExistence type="predicted"/>
<dbReference type="AlphaFoldDB" id="A0A2V3DW64"/>
<dbReference type="EMBL" id="QHLZ01000001">
    <property type="protein sequence ID" value="PXA69529.1"/>
    <property type="molecule type" value="Genomic_DNA"/>
</dbReference>
<protein>
    <submittedName>
        <fullName evidence="1">Uncharacterized protein</fullName>
    </submittedName>
</protein>
<dbReference type="InterPro" id="IPR025349">
    <property type="entry name" value="DUF4253"/>
</dbReference>
<reference evidence="1 2" key="1">
    <citation type="submission" date="2018-05" db="EMBL/GenBank/DDBJ databases">
        <title>Genetic diversity of glacier-inhabiting Cryobacterium bacteria in China and description of Cryobacterium mengkeensis sp. nov. and Arthrobacter glacialis sp. nov.</title>
        <authorList>
            <person name="Liu Q."/>
            <person name="Xin Y.-H."/>
        </authorList>
    </citation>
    <scope>NUCLEOTIDE SEQUENCE [LARGE SCALE GENOMIC DNA]</scope>
    <source>
        <strain evidence="1 2">GP3</strain>
    </source>
</reference>
<comment type="caution">
    <text evidence="1">The sequence shown here is derived from an EMBL/GenBank/DDBJ whole genome shotgun (WGS) entry which is preliminary data.</text>
</comment>
<dbReference type="Pfam" id="PF14062">
    <property type="entry name" value="DUF4253"/>
    <property type="match status" value="1"/>
</dbReference>